<accession>A0A2S9WZC9</accession>
<evidence type="ECO:0000313" key="3">
    <source>
        <dbReference type="Proteomes" id="UP000239469"/>
    </source>
</evidence>
<reference evidence="2 3" key="1">
    <citation type="submission" date="2017-01" db="EMBL/GenBank/DDBJ databases">
        <title>New insights into the genetic diversity of Chromobacterium isolated from tropical freshwater lake.</title>
        <authorList>
            <person name="Santos A.B."/>
            <person name="Nascimento A.M."/>
            <person name="Da Silva P.C."/>
        </authorList>
    </citation>
    <scope>NUCLEOTIDE SEQUENCE [LARGE SCALE GENOMIC DNA]</scope>
    <source>
        <strain evidence="2 3">56AF</strain>
    </source>
</reference>
<organism evidence="2 3">
    <name type="scientific">Chromobacterium amazonense</name>
    <dbReference type="NCBI Taxonomy" id="1382803"/>
    <lineage>
        <taxon>Bacteria</taxon>
        <taxon>Pseudomonadati</taxon>
        <taxon>Pseudomonadota</taxon>
        <taxon>Betaproteobacteria</taxon>
        <taxon>Neisseriales</taxon>
        <taxon>Chromobacteriaceae</taxon>
        <taxon>Chromobacterium</taxon>
    </lineage>
</organism>
<gene>
    <name evidence="2" type="ORF">BUE93_20455</name>
</gene>
<dbReference type="EMBL" id="MTBD01000037">
    <property type="protein sequence ID" value="PRP68821.1"/>
    <property type="molecule type" value="Genomic_DNA"/>
</dbReference>
<dbReference type="AlphaFoldDB" id="A0A2S9WZC9"/>
<evidence type="ECO:0000313" key="2">
    <source>
        <dbReference type="EMBL" id="PRP68821.1"/>
    </source>
</evidence>
<feature type="transmembrane region" description="Helical" evidence="1">
    <location>
        <begin position="7"/>
        <end position="30"/>
    </location>
</feature>
<feature type="transmembrane region" description="Helical" evidence="1">
    <location>
        <begin position="258"/>
        <end position="276"/>
    </location>
</feature>
<sequence>MNKIANGLFYGAMAFVGLWVILIGVLSITMGNRFERGLNTPLEDAYMLGFPLKYINEFHDQPNPARAKSAISSIRSMGAYLKWVQQDYPEFVDQLPKLNGKGELSATKQSVLAVTLNRIDALPWAKILSDFSEKNPGNDYCKRGIYTDCLKYSKDQALSDLDVARLDAALREYQIYEFINRLVANVATKSIHATLPKEFNEFYGMSIFAGERDSQEWMGFKISNMMIAVGSLLLAILAGMAGYAIIKKQTWRQQYKACFTVVLSIAVLTIPVMIQLRNGLLVFI</sequence>
<dbReference type="Proteomes" id="UP000239469">
    <property type="component" value="Unassembled WGS sequence"/>
</dbReference>
<evidence type="ECO:0000256" key="1">
    <source>
        <dbReference type="SAM" id="Phobius"/>
    </source>
</evidence>
<name>A0A2S9WZC9_9NEIS</name>
<dbReference type="RefSeq" id="WP_106078063.1">
    <property type="nucleotide sequence ID" value="NZ_MTBD01000037.1"/>
</dbReference>
<keyword evidence="1" id="KW-0472">Membrane</keyword>
<keyword evidence="1" id="KW-0812">Transmembrane</keyword>
<comment type="caution">
    <text evidence="2">The sequence shown here is derived from an EMBL/GenBank/DDBJ whole genome shotgun (WGS) entry which is preliminary data.</text>
</comment>
<proteinExistence type="predicted"/>
<feature type="transmembrane region" description="Helical" evidence="1">
    <location>
        <begin position="225"/>
        <end position="246"/>
    </location>
</feature>
<keyword evidence="1" id="KW-1133">Transmembrane helix</keyword>
<protein>
    <submittedName>
        <fullName evidence="2">Uncharacterized protein</fullName>
    </submittedName>
</protein>